<organism evidence="3 4">
    <name type="scientific">Sphaerobolus stellatus (strain SS14)</name>
    <dbReference type="NCBI Taxonomy" id="990650"/>
    <lineage>
        <taxon>Eukaryota</taxon>
        <taxon>Fungi</taxon>
        <taxon>Dikarya</taxon>
        <taxon>Basidiomycota</taxon>
        <taxon>Agaricomycotina</taxon>
        <taxon>Agaricomycetes</taxon>
        <taxon>Phallomycetidae</taxon>
        <taxon>Geastrales</taxon>
        <taxon>Sphaerobolaceae</taxon>
        <taxon>Sphaerobolus</taxon>
    </lineage>
</organism>
<evidence type="ECO:0000313" key="4">
    <source>
        <dbReference type="Proteomes" id="UP000054279"/>
    </source>
</evidence>
<feature type="domain" description="CxC6 like cysteine cluster associated with KDZ" evidence="2">
    <location>
        <begin position="359"/>
        <end position="422"/>
    </location>
</feature>
<reference evidence="3 4" key="1">
    <citation type="submission" date="2014-06" db="EMBL/GenBank/DDBJ databases">
        <title>Evolutionary Origins and Diversification of the Mycorrhizal Mutualists.</title>
        <authorList>
            <consortium name="DOE Joint Genome Institute"/>
            <consortium name="Mycorrhizal Genomics Consortium"/>
            <person name="Kohler A."/>
            <person name="Kuo A."/>
            <person name="Nagy L.G."/>
            <person name="Floudas D."/>
            <person name="Copeland A."/>
            <person name="Barry K.W."/>
            <person name="Cichocki N."/>
            <person name="Veneault-Fourrey C."/>
            <person name="LaButti K."/>
            <person name="Lindquist E.A."/>
            <person name="Lipzen A."/>
            <person name="Lundell T."/>
            <person name="Morin E."/>
            <person name="Murat C."/>
            <person name="Riley R."/>
            <person name="Ohm R."/>
            <person name="Sun H."/>
            <person name="Tunlid A."/>
            <person name="Henrissat B."/>
            <person name="Grigoriev I.V."/>
            <person name="Hibbett D.S."/>
            <person name="Martin F."/>
        </authorList>
    </citation>
    <scope>NUCLEOTIDE SEQUENCE [LARGE SCALE GENOMIC DNA]</scope>
    <source>
        <strain evidence="3 4">SS14</strain>
    </source>
</reference>
<dbReference type="InterPro" id="IPR040898">
    <property type="entry name" value="CxC6"/>
</dbReference>
<dbReference type="EMBL" id="KN837134">
    <property type="protein sequence ID" value="KIJ41801.1"/>
    <property type="molecule type" value="Genomic_DNA"/>
</dbReference>
<protein>
    <recommendedName>
        <fullName evidence="5">CxC5 like cysteine cluster associated with KDZ domain-containing protein</fullName>
    </recommendedName>
</protein>
<evidence type="ECO:0000313" key="3">
    <source>
        <dbReference type="EMBL" id="KIJ41801.1"/>
    </source>
</evidence>
<proteinExistence type="predicted"/>
<accession>A0A0C9VUA7</accession>
<evidence type="ECO:0008006" key="5">
    <source>
        <dbReference type="Google" id="ProtNLM"/>
    </source>
</evidence>
<dbReference type="OrthoDB" id="3317187at2759"/>
<sequence length="500" mass="57095">MAKFPWERLPLASLALTVVAVIEAAQLFKLDYKHRNATSRRETIWVTHFRRHLDQKLRKLPAPFGNEYACGVQQSPLALNGDSFLLSDRMLYSLAEHLGLLQDTVHAQELHVPVPLVPGAIDCPTANCTGCLRKESEHGKAWVFDSVSAYETPVYTGTCNICKIDVYPDRYIKDREEHYFPNPPVLQIGRGKYARQSLGKNLTSHVYHAHIPLFTFGKHWTATHAPYNPITRKPEITLQPYNLWRLFILYNIPTISGSSLIIPALTEELLAEYEDDPDAPNNRGDVLLNTSLAVFPQIPHGSYYTYIVPNTSDHRCSECSHFHRKFPSEQGKEEWSDEQLLQAHKSVITDRSKIIQAIVIDGNENLGHKICSVSGCPAPLLDYREGRFCSNHLEYEGKCGVAGCLQDALDTMPACEEHRELYQEFESRFGRDRSRTLHAGQRRMKRVLQIQAGEAEALPWEPPVERWHPEVQHYWQARHIIGLTTVPYTDMAVYRIRSYG</sequence>
<dbReference type="Proteomes" id="UP000054279">
    <property type="component" value="Unassembled WGS sequence"/>
</dbReference>
<dbReference type="InterPro" id="IPR041539">
    <property type="entry name" value="CxC5"/>
</dbReference>
<name>A0A0C9VUA7_SPHS4</name>
<dbReference type="AlphaFoldDB" id="A0A0C9VUA7"/>
<evidence type="ECO:0000259" key="1">
    <source>
        <dbReference type="Pfam" id="PF18718"/>
    </source>
</evidence>
<gene>
    <name evidence="3" type="ORF">M422DRAFT_255115</name>
</gene>
<keyword evidence="4" id="KW-1185">Reference proteome</keyword>
<dbReference type="Pfam" id="PF18721">
    <property type="entry name" value="CxC6"/>
    <property type="match status" value="1"/>
</dbReference>
<dbReference type="Pfam" id="PF18718">
    <property type="entry name" value="CxC5"/>
    <property type="match status" value="1"/>
</dbReference>
<evidence type="ECO:0000259" key="2">
    <source>
        <dbReference type="Pfam" id="PF18721"/>
    </source>
</evidence>
<dbReference type="HOGENOM" id="CLU_545328_0_0_1"/>
<feature type="domain" description="CxC5 like cysteine cluster associated with KDZ" evidence="1">
    <location>
        <begin position="115"/>
        <end position="224"/>
    </location>
</feature>